<reference evidence="6 7" key="1">
    <citation type="submission" date="2016-10" db="EMBL/GenBank/DDBJ databases">
        <authorList>
            <person name="de Groot N.N."/>
        </authorList>
    </citation>
    <scope>NUCLEOTIDE SEQUENCE [LARGE SCALE GENOMIC DNA]</scope>
    <source>
        <strain evidence="6 7">DSM 527</strain>
    </source>
</reference>
<dbReference type="PROSITE" id="PS00579">
    <property type="entry name" value="RIBOSOMAL_L29"/>
    <property type="match status" value="1"/>
</dbReference>
<dbReference type="NCBIfam" id="TIGR00012">
    <property type="entry name" value="L29"/>
    <property type="match status" value="1"/>
</dbReference>
<dbReference type="OrthoDB" id="5296761at2"/>
<dbReference type="GO" id="GO:0006412">
    <property type="term" value="P:translation"/>
    <property type="evidence" value="ECO:0007669"/>
    <property type="project" value="UniProtKB-UniRule"/>
</dbReference>
<evidence type="ECO:0000313" key="7">
    <source>
        <dbReference type="Proteomes" id="UP000199045"/>
    </source>
</evidence>
<dbReference type="EMBL" id="FNBN01000006">
    <property type="protein sequence ID" value="SDG76295.1"/>
    <property type="molecule type" value="Genomic_DNA"/>
</dbReference>
<name>A0A1G7WWJ6_CHIFI</name>
<dbReference type="Gene3D" id="1.10.287.310">
    <property type="match status" value="1"/>
</dbReference>
<accession>A0A1G7WWJ6</accession>
<dbReference type="HAMAP" id="MF_00374">
    <property type="entry name" value="Ribosomal_uL29"/>
    <property type="match status" value="1"/>
</dbReference>
<organism evidence="6 7">
    <name type="scientific">Chitinophaga filiformis</name>
    <name type="common">Myxococcus filiformis</name>
    <name type="synonym">Flexibacter filiformis</name>
    <dbReference type="NCBI Taxonomy" id="104663"/>
    <lineage>
        <taxon>Bacteria</taxon>
        <taxon>Pseudomonadati</taxon>
        <taxon>Bacteroidota</taxon>
        <taxon>Chitinophagia</taxon>
        <taxon>Chitinophagales</taxon>
        <taxon>Chitinophagaceae</taxon>
        <taxon>Chitinophaga</taxon>
    </lineage>
</organism>
<dbReference type="GO" id="GO:1990904">
    <property type="term" value="C:ribonucleoprotein complex"/>
    <property type="evidence" value="ECO:0007669"/>
    <property type="project" value="UniProtKB-KW"/>
</dbReference>
<comment type="similarity">
    <text evidence="1 5">Belongs to the universal ribosomal protein uL29 family.</text>
</comment>
<dbReference type="SUPFAM" id="SSF46561">
    <property type="entry name" value="Ribosomal protein L29 (L29p)"/>
    <property type="match status" value="1"/>
</dbReference>
<evidence type="ECO:0000313" key="6">
    <source>
        <dbReference type="EMBL" id="SDG76295.1"/>
    </source>
</evidence>
<evidence type="ECO:0000256" key="2">
    <source>
        <dbReference type="ARBA" id="ARBA00022980"/>
    </source>
</evidence>
<dbReference type="AlphaFoldDB" id="A0A1G7WWJ6"/>
<sequence length="68" mass="7884">MAKEKLDLKGLSDQDLREKISEEQLRLKKITFSHAITPIENPMSIRALRRQIAQLKTELRKRELGAQA</sequence>
<dbReference type="Pfam" id="PF00831">
    <property type="entry name" value="Ribosomal_L29"/>
    <property type="match status" value="1"/>
</dbReference>
<dbReference type="GO" id="GO:0005840">
    <property type="term" value="C:ribosome"/>
    <property type="evidence" value="ECO:0007669"/>
    <property type="project" value="UniProtKB-KW"/>
</dbReference>
<keyword evidence="2 5" id="KW-0689">Ribosomal protein</keyword>
<dbReference type="InterPro" id="IPR001854">
    <property type="entry name" value="Ribosomal_uL29"/>
</dbReference>
<protein>
    <recommendedName>
        <fullName evidence="4 5">Large ribosomal subunit protein uL29</fullName>
    </recommendedName>
</protein>
<dbReference type="GO" id="GO:0003735">
    <property type="term" value="F:structural constituent of ribosome"/>
    <property type="evidence" value="ECO:0007669"/>
    <property type="project" value="InterPro"/>
</dbReference>
<evidence type="ECO:0000256" key="5">
    <source>
        <dbReference type="HAMAP-Rule" id="MF_00374"/>
    </source>
</evidence>
<proteinExistence type="inferred from homology"/>
<dbReference type="RefSeq" id="WP_089835254.1">
    <property type="nucleotide sequence ID" value="NZ_FNBN01000006.1"/>
</dbReference>
<evidence type="ECO:0000256" key="1">
    <source>
        <dbReference type="ARBA" id="ARBA00009254"/>
    </source>
</evidence>
<dbReference type="Proteomes" id="UP000199045">
    <property type="component" value="Unassembled WGS sequence"/>
</dbReference>
<keyword evidence="3 5" id="KW-0687">Ribonucleoprotein</keyword>
<dbReference type="STRING" id="104663.SAMN04488121_106189"/>
<dbReference type="InterPro" id="IPR018254">
    <property type="entry name" value="Ribosomal_uL29_CS"/>
</dbReference>
<evidence type="ECO:0000256" key="4">
    <source>
        <dbReference type="ARBA" id="ARBA00035204"/>
    </source>
</evidence>
<gene>
    <name evidence="5" type="primary">rpmC</name>
    <name evidence="6" type="ORF">SAMN04488121_106189</name>
</gene>
<evidence type="ECO:0000256" key="3">
    <source>
        <dbReference type="ARBA" id="ARBA00023274"/>
    </source>
</evidence>
<dbReference type="InterPro" id="IPR036049">
    <property type="entry name" value="Ribosomal_uL29_sf"/>
</dbReference>